<evidence type="ECO:0000256" key="2">
    <source>
        <dbReference type="SAM" id="SignalP"/>
    </source>
</evidence>
<comment type="caution">
    <text evidence="3">The sequence shown here is derived from an EMBL/GenBank/DDBJ whole genome shotgun (WGS) entry which is preliminary data.</text>
</comment>
<accession>A0A1G2HJD2</accession>
<keyword evidence="1" id="KW-0472">Membrane</keyword>
<evidence type="ECO:0008006" key="5">
    <source>
        <dbReference type="Google" id="ProtNLM"/>
    </source>
</evidence>
<evidence type="ECO:0000256" key="1">
    <source>
        <dbReference type="SAM" id="Phobius"/>
    </source>
</evidence>
<feature type="signal peptide" evidence="2">
    <location>
        <begin position="1"/>
        <end position="31"/>
    </location>
</feature>
<evidence type="ECO:0000313" key="3">
    <source>
        <dbReference type="EMBL" id="OGZ62597.1"/>
    </source>
</evidence>
<organism evidence="3 4">
    <name type="scientific">Candidatus Staskawiczbacteria bacterium RIFCSPHIGHO2_01_FULL_36_16</name>
    <dbReference type="NCBI Taxonomy" id="1802200"/>
    <lineage>
        <taxon>Bacteria</taxon>
        <taxon>Candidatus Staskawicziibacteriota</taxon>
    </lineage>
</organism>
<dbReference type="STRING" id="1802200.A2812_03025"/>
<keyword evidence="2" id="KW-0732">Signal</keyword>
<keyword evidence="1" id="KW-0812">Transmembrane</keyword>
<reference evidence="3 4" key="1">
    <citation type="journal article" date="2016" name="Nat. Commun.">
        <title>Thousands of microbial genomes shed light on interconnected biogeochemical processes in an aquifer system.</title>
        <authorList>
            <person name="Anantharaman K."/>
            <person name="Brown C.T."/>
            <person name="Hug L.A."/>
            <person name="Sharon I."/>
            <person name="Castelle C.J."/>
            <person name="Probst A.J."/>
            <person name="Thomas B.C."/>
            <person name="Singh A."/>
            <person name="Wilkins M.J."/>
            <person name="Karaoz U."/>
            <person name="Brodie E.L."/>
            <person name="Williams K.H."/>
            <person name="Hubbard S.S."/>
            <person name="Banfield J.F."/>
        </authorList>
    </citation>
    <scope>NUCLEOTIDE SEQUENCE [LARGE SCALE GENOMIC DNA]</scope>
</reference>
<dbReference type="InterPro" id="IPR035986">
    <property type="entry name" value="PKD_dom_sf"/>
</dbReference>
<gene>
    <name evidence="3" type="ORF">A2812_03025</name>
</gene>
<evidence type="ECO:0000313" key="4">
    <source>
        <dbReference type="Proteomes" id="UP000177190"/>
    </source>
</evidence>
<feature type="chain" id="PRO_5009583130" description="DUF11 domain-containing protein" evidence="2">
    <location>
        <begin position="32"/>
        <end position="1391"/>
    </location>
</feature>
<dbReference type="SUPFAM" id="SSF49299">
    <property type="entry name" value="PKD domain"/>
    <property type="match status" value="1"/>
</dbReference>
<proteinExistence type="predicted"/>
<feature type="transmembrane region" description="Helical" evidence="1">
    <location>
        <begin position="1336"/>
        <end position="1358"/>
    </location>
</feature>
<keyword evidence="1" id="KW-1133">Transmembrane helix</keyword>
<dbReference type="Proteomes" id="UP000177190">
    <property type="component" value="Unassembled WGS sequence"/>
</dbReference>
<dbReference type="EMBL" id="MHOM01000055">
    <property type="protein sequence ID" value="OGZ62597.1"/>
    <property type="molecule type" value="Genomic_DNA"/>
</dbReference>
<sequence>MEIINKYPKIGGMAIFLIVALGLLSASSAFASALSISGTCVDDDIRVSKNDTVVYDGDIISNCGPIYVNIDAGCDDKIKLDLKDNYQTKIKFDGITLSHDGLSKSVGGFYYKGGWVSAGQKVASQFPSVRYYNTDIDGSRTLRELGLCAPVPVPNLTVSCSAYPNPVDINQSVAFSSNVSGGIGSYTYLWSGACSGSNQNCANSFSQPGTQTAALSATSGIQTQSANCSVNVNQSIINYDHKDCWDNDVYWYNSNNVRNDLYQNCTDSQICQNAKCVDVACGTNSDCGTDGYTGGSVCYGNYVYKNYKTYTCNNPGTVNANCSNQTTEKYYATCAFGKTCQNGQCVNIACSSNTDCGTNGYVGEPFCNANDNSVYKNYKIYTCFNPGTVNSSCTSSTSPQLQHACGVGKTCTNGSCVTVNIACSKNSDCGSNGYIGNPFCQGNSVYKNYITHACNNPGTASSYCSDSSLPKLTKTCTQNQTCSEGDCTTVTVACNTDSNCGTNGFTGNAFCQDGNVFRNFTTYVCNNHGTAQSFCSNSTTAQLTKACGTNQACNNGSCASQNIACGSNSDCGSNGLTGNAFCQDNNVYKNFITYSCNNPGTNLSYCSSSLTPQLTKTCSPTQTCTNGSCTTVSIACRNNSECGANGYIGSPFCQGNSVYKNYIINTCNNPGTTQSYCSNSSLPQLTRTCTQNQTCSSGSCHDIVIACGTNSDCGTNGYAGSPFCQSGNVYQNYKTYTCNNPGTADASCTNSTQAQLKNTCTQNQTCSSGSCINVNIACNTNSDCGSNGLTGSLFCQSGNVYKNYKTYTCLNPGIASARCTNSTQAQLQDTCTGNQTCYNGQCANIACDRNSDCGTNGYAGSPFCQSGNVYQNYRRYICDYAGTTNAVCSSSDTAQLKNTCTSGQTCNNGSCINVNIVCNTNSDCGTNGYTGDPFCQSNNVYQNYRTYTCHNPGTANSYCSDSAVSQLKNTCTSGQTCNNGSCNQQNNLVVSCYATPNPANSNQSVSFISTVSGGTGSYTYSWSGACSGSSQVCTNSYSQSGTQTATVNVNSGAQTNSSTCSVNINQQNNVNVQTNSATNTTNSQATLNGYIYGYDSYNNNTYVWFQWGTSTSYGNETTRQLKNYSGTFSQNIANLYNNTTYHFRAVAQSNNGQIVYGQDMTFYTGGNTNQNLLTITKTARNMTSSNTGFSNTVYANPSDTLMFLVTIQATGNQDAQNVVVRDYLANNLIYKNQLIVSGATNYSGSYNYGGGDITSGINLGTIPSGQTITITYQTQVASSQNFSYGTTTLTNSVSVTSSNSGYNPTSNASVIVTRTAVYGASSISTGLTNNLWLDSFFLPMLAALVGVMMMRSGMFLGIEKWADNNKKKRRVYKAEKELNSRIAKIINTENI</sequence>
<protein>
    <recommendedName>
        <fullName evidence="5">DUF11 domain-containing protein</fullName>
    </recommendedName>
</protein>
<name>A0A1G2HJD2_9BACT</name>